<dbReference type="RefSeq" id="XP_020649243.2">
    <property type="nucleotide sequence ID" value="XM_020793584.2"/>
</dbReference>
<evidence type="ECO:0000256" key="1">
    <source>
        <dbReference type="SAM" id="MobiDB-lite"/>
    </source>
</evidence>
<evidence type="ECO:0000313" key="2">
    <source>
        <dbReference type="Proteomes" id="UP001652642"/>
    </source>
</evidence>
<organism evidence="2 3">
    <name type="scientific">Pogona vitticeps</name>
    <name type="common">central bearded dragon</name>
    <dbReference type="NCBI Taxonomy" id="103695"/>
    <lineage>
        <taxon>Eukaryota</taxon>
        <taxon>Metazoa</taxon>
        <taxon>Chordata</taxon>
        <taxon>Craniata</taxon>
        <taxon>Vertebrata</taxon>
        <taxon>Euteleostomi</taxon>
        <taxon>Lepidosauria</taxon>
        <taxon>Squamata</taxon>
        <taxon>Bifurcata</taxon>
        <taxon>Unidentata</taxon>
        <taxon>Episquamata</taxon>
        <taxon>Toxicofera</taxon>
        <taxon>Iguania</taxon>
        <taxon>Acrodonta</taxon>
        <taxon>Agamidae</taxon>
        <taxon>Amphibolurinae</taxon>
        <taxon>Pogona</taxon>
    </lineage>
</organism>
<keyword evidence="2" id="KW-1185">Reference proteome</keyword>
<proteinExistence type="predicted"/>
<gene>
    <name evidence="3" type="primary">LOC110078926</name>
</gene>
<feature type="compositionally biased region" description="Basic residues" evidence="1">
    <location>
        <begin position="33"/>
        <end position="46"/>
    </location>
</feature>
<dbReference type="InParanoid" id="A0A6J0TP24"/>
<accession>A0A6J0TP24</accession>
<dbReference type="KEGG" id="pvt:110078926"/>
<reference evidence="3" key="2">
    <citation type="submission" date="2025-08" db="UniProtKB">
        <authorList>
            <consortium name="RefSeq"/>
        </authorList>
    </citation>
    <scope>IDENTIFICATION</scope>
</reference>
<dbReference type="Proteomes" id="UP001652642">
    <property type="component" value="Chromosome 1"/>
</dbReference>
<dbReference type="AlphaFoldDB" id="A0A6J0TP24"/>
<feature type="region of interest" description="Disordered" evidence="1">
    <location>
        <begin position="20"/>
        <end position="64"/>
    </location>
</feature>
<sequence>MQEEIQVQVFVLFEKVRGAAVSPKETKASMEPKKKKKKRRRRRRFQSGKPMEVSSKEFLGNARKKPADIEQLAQKYMQKCTVESSTESESDANLEVLSSSVLSEGFQEKASYAELQVLDPYDADYEELSGESDCSLGSLDSSHSTAILPKHPIIEPLTTGDSLNPEDLDSSSTSLFRAVSVTIAQEEEEPGLHKTAKILPLTAESSWYLRPYAPSRHSGISENAVSDPALQPMLMECDNELCEKPSITRKQGRSILDCTGEKIRKRLRVA</sequence>
<dbReference type="OrthoDB" id="8960401at2759"/>
<reference evidence="2" key="1">
    <citation type="submission" date="2025-05" db="UniProtKB">
        <authorList>
            <consortium name="RefSeq"/>
        </authorList>
    </citation>
    <scope>NUCLEOTIDE SEQUENCE [LARGE SCALE GENOMIC DNA]</scope>
</reference>
<evidence type="ECO:0000313" key="3">
    <source>
        <dbReference type="RefSeq" id="XP_020649243.2"/>
    </source>
</evidence>
<dbReference type="GeneID" id="110078926"/>
<name>A0A6J0TP24_9SAUR</name>
<protein>
    <submittedName>
        <fullName evidence="3">Uncharacterized protein isoform X1</fullName>
    </submittedName>
</protein>